<proteinExistence type="inferred from homology"/>
<protein>
    <recommendedName>
        <fullName evidence="4">2-amino-4-hydroxy-6-hydroxymethyldihydropteridine pyrophosphokinase</fullName>
        <ecNumber evidence="3">2.7.6.3</ecNumber>
    </recommendedName>
    <alternativeName>
        <fullName evidence="11">6-hydroxymethyl-7,8-dihydropterin pyrophosphokinase</fullName>
    </alternativeName>
    <alternativeName>
        <fullName evidence="12">7,8-dihydro-6-hydroxymethylpterin-pyrophosphokinase</fullName>
    </alternativeName>
</protein>
<dbReference type="GO" id="GO:0016301">
    <property type="term" value="F:kinase activity"/>
    <property type="evidence" value="ECO:0007669"/>
    <property type="project" value="UniProtKB-KW"/>
</dbReference>
<dbReference type="Proteomes" id="UP000702544">
    <property type="component" value="Unassembled WGS sequence"/>
</dbReference>
<dbReference type="PANTHER" id="PTHR43071">
    <property type="entry name" value="2-AMINO-4-HYDROXY-6-HYDROXYMETHYLDIHYDROPTERIDINE PYROPHOSPHOKINASE"/>
    <property type="match status" value="1"/>
</dbReference>
<dbReference type="CDD" id="cd00483">
    <property type="entry name" value="HPPK"/>
    <property type="match status" value="1"/>
</dbReference>
<evidence type="ECO:0000256" key="11">
    <source>
        <dbReference type="ARBA" id="ARBA00029766"/>
    </source>
</evidence>
<comment type="function">
    <text evidence="10">Catalyzes the transfer of pyrophosphate from adenosine triphosphate (ATP) to 6-hydroxymethyl-7,8-dihydropterin, an enzymatic step in folate biosynthesis pathway.</text>
</comment>
<dbReference type="AlphaFoldDB" id="A0AAE4Z7X8"/>
<evidence type="ECO:0000256" key="3">
    <source>
        <dbReference type="ARBA" id="ARBA00013253"/>
    </source>
</evidence>
<dbReference type="EMBL" id="JAACAK010000083">
    <property type="protein sequence ID" value="NIR75459.1"/>
    <property type="molecule type" value="Genomic_DNA"/>
</dbReference>
<dbReference type="GO" id="GO:0003848">
    <property type="term" value="F:2-amino-4-hydroxy-6-hydroxymethyldihydropteridine diphosphokinase activity"/>
    <property type="evidence" value="ECO:0007669"/>
    <property type="project" value="UniProtKB-EC"/>
</dbReference>
<evidence type="ECO:0000256" key="13">
    <source>
        <dbReference type="SAM" id="MobiDB-lite"/>
    </source>
</evidence>
<dbReference type="InterPro" id="IPR000550">
    <property type="entry name" value="Hppk"/>
</dbReference>
<evidence type="ECO:0000256" key="10">
    <source>
        <dbReference type="ARBA" id="ARBA00029409"/>
    </source>
</evidence>
<keyword evidence="7" id="KW-0418">Kinase</keyword>
<dbReference type="Pfam" id="PF01288">
    <property type="entry name" value="HPPK"/>
    <property type="match status" value="1"/>
</dbReference>
<evidence type="ECO:0000313" key="15">
    <source>
        <dbReference type="EMBL" id="NIR75459.1"/>
    </source>
</evidence>
<dbReference type="NCBIfam" id="TIGR01498">
    <property type="entry name" value="folK"/>
    <property type="match status" value="1"/>
</dbReference>
<sequence length="188" mass="21225">MAGAEQVPDEGKQDEPRVNTILLGLGSNQGDRVRYLERALEDLKRLINIERVSSIYETQPVGVRDQPWFLNLVCMGHTRLQVYDLLEFVHEVENSLGRVRSEDRFSPRTIDIDILAYEDKVIDAHDLKLPHPRMTERRFVLEPLAEIAPEWRHPVSGQTPGAMLEGLDGDVVRPYSGPPPTSGPAPIL</sequence>
<evidence type="ECO:0000256" key="8">
    <source>
        <dbReference type="ARBA" id="ARBA00022840"/>
    </source>
</evidence>
<feature type="region of interest" description="Disordered" evidence="13">
    <location>
        <begin position="156"/>
        <end position="188"/>
    </location>
</feature>
<keyword evidence="6" id="KW-0547">Nucleotide-binding</keyword>
<evidence type="ECO:0000256" key="6">
    <source>
        <dbReference type="ARBA" id="ARBA00022741"/>
    </source>
</evidence>
<keyword evidence="8" id="KW-0067">ATP-binding</keyword>
<evidence type="ECO:0000259" key="14">
    <source>
        <dbReference type="Pfam" id="PF01288"/>
    </source>
</evidence>
<name>A0AAE4Z7X8_9BACT</name>
<dbReference type="SUPFAM" id="SSF55083">
    <property type="entry name" value="6-hydroxymethyl-7,8-dihydropterin pyrophosphokinase, HPPK"/>
    <property type="match status" value="1"/>
</dbReference>
<comment type="similarity">
    <text evidence="2">Belongs to the HPPK family.</text>
</comment>
<evidence type="ECO:0000313" key="16">
    <source>
        <dbReference type="Proteomes" id="UP000702544"/>
    </source>
</evidence>
<evidence type="ECO:0000256" key="4">
    <source>
        <dbReference type="ARBA" id="ARBA00016218"/>
    </source>
</evidence>
<comment type="caution">
    <text evidence="15">The sequence shown here is derived from an EMBL/GenBank/DDBJ whole genome shotgun (WGS) entry which is preliminary data.</text>
</comment>
<dbReference type="GO" id="GO:0005524">
    <property type="term" value="F:ATP binding"/>
    <property type="evidence" value="ECO:0007669"/>
    <property type="project" value="UniProtKB-KW"/>
</dbReference>
<dbReference type="PANTHER" id="PTHR43071:SF1">
    <property type="entry name" value="2-AMINO-4-HYDROXY-6-HYDROXYMETHYLDIHYDROPTERIDINE PYROPHOSPHOKINASE"/>
    <property type="match status" value="1"/>
</dbReference>
<keyword evidence="9" id="KW-0289">Folate biosynthesis</keyword>
<evidence type="ECO:0000256" key="7">
    <source>
        <dbReference type="ARBA" id="ARBA00022777"/>
    </source>
</evidence>
<dbReference type="EC" id="2.7.6.3" evidence="3"/>
<evidence type="ECO:0000256" key="5">
    <source>
        <dbReference type="ARBA" id="ARBA00022679"/>
    </source>
</evidence>
<dbReference type="GO" id="GO:0046656">
    <property type="term" value="P:folic acid biosynthetic process"/>
    <property type="evidence" value="ECO:0007669"/>
    <property type="project" value="UniProtKB-KW"/>
</dbReference>
<accession>A0AAE4Z7X8</accession>
<reference evidence="15 16" key="1">
    <citation type="submission" date="2020-01" db="EMBL/GenBank/DDBJ databases">
        <title>Genomes assembled from Gulf of Kutch pelagic sediment metagenomes.</title>
        <authorList>
            <person name="Chandrashekar M."/>
            <person name="Mahajan M.S."/>
            <person name="Dave K.J."/>
            <person name="Vatsa P."/>
            <person name="Nathani N.M."/>
        </authorList>
    </citation>
    <scope>NUCLEOTIDE SEQUENCE [LARGE SCALE GENOMIC DNA]</scope>
    <source>
        <strain evidence="15">KS3-K002</strain>
    </source>
</reference>
<organism evidence="15 16">
    <name type="scientific">Candidatus Kutchimonas denitrificans</name>
    <dbReference type="NCBI Taxonomy" id="3056748"/>
    <lineage>
        <taxon>Bacteria</taxon>
        <taxon>Pseudomonadati</taxon>
        <taxon>Gemmatimonadota</taxon>
        <taxon>Gemmatimonadia</taxon>
        <taxon>Candidatus Palauibacterales</taxon>
        <taxon>Candidatus Palauibacteraceae</taxon>
        <taxon>Candidatus Kutchimonas</taxon>
    </lineage>
</organism>
<evidence type="ECO:0000256" key="2">
    <source>
        <dbReference type="ARBA" id="ARBA00005810"/>
    </source>
</evidence>
<keyword evidence="5 15" id="KW-0808">Transferase</keyword>
<evidence type="ECO:0000256" key="12">
    <source>
        <dbReference type="ARBA" id="ARBA00033413"/>
    </source>
</evidence>
<dbReference type="InterPro" id="IPR035907">
    <property type="entry name" value="Hppk_sf"/>
</dbReference>
<feature type="compositionally biased region" description="Pro residues" evidence="13">
    <location>
        <begin position="176"/>
        <end position="188"/>
    </location>
</feature>
<dbReference type="Gene3D" id="3.30.70.560">
    <property type="entry name" value="7,8-Dihydro-6-hydroxymethylpterin-pyrophosphokinase HPPK"/>
    <property type="match status" value="1"/>
</dbReference>
<evidence type="ECO:0000256" key="9">
    <source>
        <dbReference type="ARBA" id="ARBA00022909"/>
    </source>
</evidence>
<feature type="domain" description="7,8-dihydro-6-hydroxymethylpterin-pyrophosphokinase" evidence="14">
    <location>
        <begin position="23"/>
        <end position="149"/>
    </location>
</feature>
<gene>
    <name evidence="15" type="primary">folK</name>
    <name evidence="15" type="ORF">GWO12_10185</name>
</gene>
<evidence type="ECO:0000256" key="1">
    <source>
        <dbReference type="ARBA" id="ARBA00005051"/>
    </source>
</evidence>
<comment type="pathway">
    <text evidence="1">Cofactor biosynthesis; tetrahydrofolate biosynthesis; 2-amino-4-hydroxy-6-hydroxymethyl-7,8-dihydropteridine diphosphate from 7,8-dihydroneopterin triphosphate: step 4/4.</text>
</comment>